<comment type="similarity">
    <text evidence="1">In the N-terminal section; belongs to the glycosyltransferase 20 family.</text>
</comment>
<dbReference type="SUPFAM" id="SSF56784">
    <property type="entry name" value="HAD-like"/>
    <property type="match status" value="1"/>
</dbReference>
<dbReference type="AlphaFoldDB" id="A0ABD3NPC5"/>
<evidence type="ECO:0000313" key="3">
    <source>
        <dbReference type="EMBL" id="KAL3777970.1"/>
    </source>
</evidence>
<dbReference type="Gene3D" id="3.40.50.2000">
    <property type="entry name" value="Glycogen Phosphorylase B"/>
    <property type="match status" value="2"/>
</dbReference>
<evidence type="ECO:0000256" key="1">
    <source>
        <dbReference type="ARBA" id="ARBA00005409"/>
    </source>
</evidence>
<feature type="compositionally biased region" description="Basic and acidic residues" evidence="2">
    <location>
        <begin position="57"/>
        <end position="70"/>
    </location>
</feature>
<evidence type="ECO:0000313" key="4">
    <source>
        <dbReference type="Proteomes" id="UP001530315"/>
    </source>
</evidence>
<dbReference type="Pfam" id="PF02358">
    <property type="entry name" value="Trehalose_PPase"/>
    <property type="match status" value="1"/>
</dbReference>
<keyword evidence="4" id="KW-1185">Reference proteome</keyword>
<dbReference type="InterPro" id="IPR036412">
    <property type="entry name" value="HAD-like_sf"/>
</dbReference>
<name>A0ABD3NPC5_9STRA</name>
<dbReference type="Proteomes" id="UP001530315">
    <property type="component" value="Unassembled WGS sequence"/>
</dbReference>
<dbReference type="Pfam" id="PF00982">
    <property type="entry name" value="Glyco_transf_20"/>
    <property type="match status" value="1"/>
</dbReference>
<dbReference type="NCBIfam" id="TIGR00685">
    <property type="entry name" value="T6PP"/>
    <property type="match status" value="1"/>
</dbReference>
<dbReference type="SUPFAM" id="SSF53756">
    <property type="entry name" value="UDP-Glycosyltransferase/glycogen phosphorylase"/>
    <property type="match status" value="1"/>
</dbReference>
<evidence type="ECO:0000256" key="2">
    <source>
        <dbReference type="SAM" id="MobiDB-lite"/>
    </source>
</evidence>
<dbReference type="PANTHER" id="PTHR10788">
    <property type="entry name" value="TREHALOSE-6-PHOSPHATE SYNTHASE"/>
    <property type="match status" value="1"/>
</dbReference>
<dbReference type="InterPro" id="IPR003337">
    <property type="entry name" value="Trehalose_PPase"/>
</dbReference>
<dbReference type="PANTHER" id="PTHR10788:SF109">
    <property type="entry name" value="CBM20 DOMAIN-CONTAINING PROTEIN"/>
    <property type="match status" value="1"/>
</dbReference>
<dbReference type="Gene3D" id="3.40.50.1000">
    <property type="entry name" value="HAD superfamily/HAD-like"/>
    <property type="match status" value="1"/>
</dbReference>
<protein>
    <recommendedName>
        <fullName evidence="5">Alpha,alpha-trehalose-phosphate synthase (UDP-forming)</fullName>
    </recommendedName>
</protein>
<proteinExistence type="inferred from homology"/>
<organism evidence="3 4">
    <name type="scientific">Stephanodiscus triporus</name>
    <dbReference type="NCBI Taxonomy" id="2934178"/>
    <lineage>
        <taxon>Eukaryota</taxon>
        <taxon>Sar</taxon>
        <taxon>Stramenopiles</taxon>
        <taxon>Ochrophyta</taxon>
        <taxon>Bacillariophyta</taxon>
        <taxon>Coscinodiscophyceae</taxon>
        <taxon>Thalassiosirophycidae</taxon>
        <taxon>Stephanodiscales</taxon>
        <taxon>Stephanodiscaceae</taxon>
        <taxon>Stephanodiscus</taxon>
    </lineage>
</organism>
<dbReference type="EMBL" id="JALLAZ020001251">
    <property type="protein sequence ID" value="KAL3777970.1"/>
    <property type="molecule type" value="Genomic_DNA"/>
</dbReference>
<dbReference type="InterPro" id="IPR001830">
    <property type="entry name" value="Glyco_trans_20"/>
</dbReference>
<sequence length="1150" mass="126569">MMEEDPPPSLGRVVRVHLACRAALPVGTTLRVTGTRLWDPTEWRRGSSPDDDDDDVVVDRRAPPAQERRTVGGTPGGGDGDGDRRPATNAGIRDPRSHWHCASSSVEMTTCPDTYPLWRTRRPVVLVASSSPSTSDGGGVVLRHRYRYLATTPGAEAYDRPIDSPGDGVDDVRGMLRATRISSGNLDTSSSGYLTSDSSGAFEETARAAASAAEDDFPATLWENPFPREGEGGDAVMEIPSPTSEEDGDATMAAAVDAEKPGRGRRIFIVCYHLPVVVSKDPATGDWRASWAESLLSRTEDSSFVTAYNPHWVGTVTTNSTIVDDDDRMALQSVLSAMDCTALFFDDDVRDAHYMGFCKQVLWQAFHHVDLLDVRDPAFSMDLDSTTTKLRPDGTLRDVRSSWDQRLFGHWYEAFRIVNGTFAREVAGMVRPDDIVWVHDYHLSLMPRLLCDEEREAKARRPTKKIFFLHVPFPPSMIFKEMECGPDILEGMLNADVVGFHGFTDARHFLSSAKRILGVAHESLEGGLIGIKYKKRIVAVTMSSVSIEPPLVSAAMQLQTTIDGEAALRKKHAGRIIIAGLDFAQYLSGVGPKLSAYERLLRDSPTWRTKLVLVQRCLIPGARLLDESKSLHEIRSMVGSIKSMYGDAVIDYEEVFGSTLPLDQRLALWRAADCLLNTEVRGGLNLWPLEYVYAQKGLEVPGIVIASEFSAVFSILNGALRISPYDMKNTLATIDKALTMSKDERGGRHFRDIEFVSSSSSAQWIKNILRDVHINDEKDDVSKVKLLSSEIRNVAQFLENERDEQYSNLDPKSVISAYKLSSRRVIILDFNGTIVIKEDVGTILKRDVFGSTGDAPPHAVCQSLAKLCADPQNTVFVVSGDNNENVERAIGIIPGLGLAASNGSCFSPPSTDGGPRTWLALDLGVDWDSVKRVALPIMSKYTARTNGSFIKLAHSSVGWSYFSCDPEFGSLNAKYLVIELERELAAYDVRFVNLKGIVEVIPGRLNKGIIVKKILRDVAARDGNAGVDFILCMGDDISDEKMFTSVFSFVSEMDEDYVNVDPSPPVVQMTAGALPPSPSFLVESPSVRCKNTNSPMFAFTVAVGKKPSHASQYVDGAEDVADLLVKMAAGSVDVFYDRKRERERQLMQFS</sequence>
<dbReference type="InterPro" id="IPR023214">
    <property type="entry name" value="HAD_sf"/>
</dbReference>
<gene>
    <name evidence="3" type="ORF">ACHAW5_003404</name>
</gene>
<evidence type="ECO:0008006" key="5">
    <source>
        <dbReference type="Google" id="ProtNLM"/>
    </source>
</evidence>
<reference evidence="3 4" key="1">
    <citation type="submission" date="2024-10" db="EMBL/GenBank/DDBJ databases">
        <title>Updated reference genomes for cyclostephanoid diatoms.</title>
        <authorList>
            <person name="Roberts W.R."/>
            <person name="Alverson A.J."/>
        </authorList>
    </citation>
    <scope>NUCLEOTIDE SEQUENCE [LARGE SCALE GENOMIC DNA]</scope>
    <source>
        <strain evidence="3 4">AJA276-08</strain>
    </source>
</reference>
<comment type="caution">
    <text evidence="3">The sequence shown here is derived from an EMBL/GenBank/DDBJ whole genome shotgun (WGS) entry which is preliminary data.</text>
</comment>
<accession>A0ABD3NPC5</accession>
<dbReference type="GO" id="GO:0005991">
    <property type="term" value="P:trehalose metabolic process"/>
    <property type="evidence" value="ECO:0007669"/>
    <property type="project" value="UniProtKB-ARBA"/>
</dbReference>
<feature type="region of interest" description="Disordered" evidence="2">
    <location>
        <begin position="40"/>
        <end position="98"/>
    </location>
</feature>